<gene>
    <name evidence="16" type="ORF">PSI23_06560</name>
</gene>
<dbReference type="InterPro" id="IPR018044">
    <property type="entry name" value="Peptidase_S11"/>
</dbReference>
<evidence type="ECO:0000259" key="15">
    <source>
        <dbReference type="SMART" id="SM00936"/>
    </source>
</evidence>
<name>A0ABT5LET6_9GAMM</name>
<dbReference type="InterPro" id="IPR037167">
    <property type="entry name" value="Peptidase_S11_C_sf"/>
</dbReference>
<dbReference type="PRINTS" id="PR00725">
    <property type="entry name" value="DADACBPTASE1"/>
</dbReference>
<dbReference type="Gene3D" id="3.40.710.10">
    <property type="entry name" value="DD-peptidase/beta-lactamase superfamily"/>
    <property type="match status" value="1"/>
</dbReference>
<dbReference type="EMBL" id="JAQRFI010000011">
    <property type="protein sequence ID" value="MDC9588988.1"/>
    <property type="molecule type" value="Genomic_DNA"/>
</dbReference>
<feature type="signal peptide" evidence="14">
    <location>
        <begin position="1"/>
        <end position="29"/>
    </location>
</feature>
<keyword evidence="11" id="KW-0961">Cell wall biogenesis/degradation</keyword>
<dbReference type="SMART" id="SM00936">
    <property type="entry name" value="PBP5_C"/>
    <property type="match status" value="1"/>
</dbReference>
<evidence type="ECO:0000256" key="3">
    <source>
        <dbReference type="ARBA" id="ARBA00007164"/>
    </source>
</evidence>
<proteinExistence type="inferred from homology"/>
<protein>
    <recommendedName>
        <fullName evidence="4">serine-type D-Ala-D-Ala carboxypeptidase</fullName>
        <ecNumber evidence="4">3.4.16.4</ecNumber>
    </recommendedName>
</protein>
<dbReference type="InterPro" id="IPR012338">
    <property type="entry name" value="Beta-lactam/transpept-like"/>
</dbReference>
<evidence type="ECO:0000256" key="10">
    <source>
        <dbReference type="ARBA" id="ARBA00022984"/>
    </source>
</evidence>
<comment type="caution">
    <text evidence="16">The sequence shown here is derived from an EMBL/GenBank/DDBJ whole genome shotgun (WGS) entry which is preliminary data.</text>
</comment>
<evidence type="ECO:0000256" key="1">
    <source>
        <dbReference type="ARBA" id="ARBA00003217"/>
    </source>
</evidence>
<dbReference type="Proteomes" id="UP001217178">
    <property type="component" value="Unassembled WGS sequence"/>
</dbReference>
<organism evidence="16 17">
    <name type="scientific">Xenorhabdus yunnanensis</name>
    <dbReference type="NCBI Taxonomy" id="3025878"/>
    <lineage>
        <taxon>Bacteria</taxon>
        <taxon>Pseudomonadati</taxon>
        <taxon>Pseudomonadota</taxon>
        <taxon>Gammaproteobacteria</taxon>
        <taxon>Enterobacterales</taxon>
        <taxon>Morganellaceae</taxon>
        <taxon>Xenorhabdus</taxon>
    </lineage>
</organism>
<evidence type="ECO:0000256" key="7">
    <source>
        <dbReference type="ARBA" id="ARBA00022729"/>
    </source>
</evidence>
<dbReference type="Pfam" id="PF07943">
    <property type="entry name" value="PBP5_C"/>
    <property type="match status" value="1"/>
</dbReference>
<evidence type="ECO:0000256" key="4">
    <source>
        <dbReference type="ARBA" id="ARBA00012448"/>
    </source>
</evidence>
<dbReference type="PANTHER" id="PTHR21581">
    <property type="entry name" value="D-ALANYL-D-ALANINE CARBOXYPEPTIDASE"/>
    <property type="match status" value="1"/>
</dbReference>
<evidence type="ECO:0000256" key="9">
    <source>
        <dbReference type="ARBA" id="ARBA00022960"/>
    </source>
</evidence>
<keyword evidence="5" id="KW-0121">Carboxypeptidase</keyword>
<keyword evidence="17" id="KW-1185">Reference proteome</keyword>
<dbReference type="PANTHER" id="PTHR21581:SF6">
    <property type="entry name" value="TRAFFICKING PROTEIN PARTICLE COMPLEX SUBUNIT 12"/>
    <property type="match status" value="1"/>
</dbReference>
<evidence type="ECO:0000256" key="11">
    <source>
        <dbReference type="ARBA" id="ARBA00023316"/>
    </source>
</evidence>
<dbReference type="InterPro" id="IPR012907">
    <property type="entry name" value="Peptidase_S11_C"/>
</dbReference>
<accession>A0ABT5LET6</accession>
<evidence type="ECO:0000256" key="2">
    <source>
        <dbReference type="ARBA" id="ARBA00004752"/>
    </source>
</evidence>
<comment type="catalytic activity">
    <reaction evidence="12">
        <text>Preferential cleavage: (Ac)2-L-Lys-D-Ala-|-D-Ala. Also transpeptidation of peptidyl-alanyl moieties that are N-acyl substituents of D-alanine.</text>
        <dbReference type="EC" id="3.4.16.4"/>
    </reaction>
</comment>
<dbReference type="Pfam" id="PF00768">
    <property type="entry name" value="Peptidase_S11"/>
    <property type="match status" value="1"/>
</dbReference>
<evidence type="ECO:0000256" key="5">
    <source>
        <dbReference type="ARBA" id="ARBA00022645"/>
    </source>
</evidence>
<dbReference type="EC" id="3.4.16.4" evidence="4"/>
<keyword evidence="9" id="KW-0133">Cell shape</keyword>
<evidence type="ECO:0000256" key="12">
    <source>
        <dbReference type="ARBA" id="ARBA00034000"/>
    </source>
</evidence>
<evidence type="ECO:0000256" key="8">
    <source>
        <dbReference type="ARBA" id="ARBA00022801"/>
    </source>
</evidence>
<dbReference type="GO" id="GO:0016787">
    <property type="term" value="F:hydrolase activity"/>
    <property type="evidence" value="ECO:0007669"/>
    <property type="project" value="UniProtKB-KW"/>
</dbReference>
<feature type="chain" id="PRO_5047334131" description="serine-type D-Ala-D-Ala carboxypeptidase" evidence="14">
    <location>
        <begin position="30"/>
        <end position="401"/>
    </location>
</feature>
<evidence type="ECO:0000256" key="6">
    <source>
        <dbReference type="ARBA" id="ARBA00022670"/>
    </source>
</evidence>
<dbReference type="SUPFAM" id="SSF69189">
    <property type="entry name" value="Penicillin-binding protein associated domain"/>
    <property type="match status" value="1"/>
</dbReference>
<dbReference type="RefSeq" id="WP_273554325.1">
    <property type="nucleotide sequence ID" value="NZ_JAQRFI010000011.1"/>
</dbReference>
<comment type="similarity">
    <text evidence="3 13">Belongs to the peptidase S11 family.</text>
</comment>
<reference evidence="16 17" key="1">
    <citation type="submission" date="2023-02" db="EMBL/GenBank/DDBJ databases">
        <title>Entomopathogenic bacteria.</title>
        <authorList>
            <person name="Machado R.A."/>
        </authorList>
    </citation>
    <scope>NUCLEOTIDE SEQUENCE [LARGE SCALE GENOMIC DNA]</scope>
    <source>
        <strain evidence="16 17">XENO-10</strain>
    </source>
</reference>
<dbReference type="Gene3D" id="2.60.410.10">
    <property type="entry name" value="D-Ala-D-Ala carboxypeptidase, C-terminal domain"/>
    <property type="match status" value="1"/>
</dbReference>
<keyword evidence="10" id="KW-0573">Peptidoglycan synthesis</keyword>
<comment type="pathway">
    <text evidence="2">Cell wall biogenesis; peptidoglycan biosynthesis.</text>
</comment>
<feature type="domain" description="Peptidase S11 D-Ala-D-Ala carboxypeptidase A C-terminal" evidence="15">
    <location>
        <begin position="286"/>
        <end position="377"/>
    </location>
</feature>
<keyword evidence="7 14" id="KW-0732">Signal</keyword>
<evidence type="ECO:0000256" key="13">
    <source>
        <dbReference type="RuleBase" id="RU004016"/>
    </source>
</evidence>
<sequence length="401" mass="44076">MKKKQQIPIIKSFTFSLSVFWLVSVNAYAMEQPAAPGIDAKAYVLMDYSSGKILASNNADERLDPASLTKMMTSYVIGQAIKSGKISMEDMVTVGKDAWATGNPVLRGSSLMFLKPGDRVKVIDLNRGIVIQSGNDASIALADYVAGSQDAFVDLMNKYSETLKLTNTHFKTVHGLDAAGQYSTAHDMALLSQAMIRDVPEEYALNKEKDFTFNNIRQPNRNRLLWNKNMNVDGVKTGHTSGAGYNLVASATEGPMRLISVVLGAPSDRVRFSDSEKLLSWGFRFYESATLLKASDTLVTEKVWYGTRSKVALGVEKDASVLVPRGQTGNLKASFTLNNASLEAPLAQNQIVGTVDFVLHDKIIDQRPLVVKEAVEESGFFGRMWDFIVKTVIGWFNSIFG</sequence>
<evidence type="ECO:0000256" key="14">
    <source>
        <dbReference type="SAM" id="SignalP"/>
    </source>
</evidence>
<evidence type="ECO:0000313" key="17">
    <source>
        <dbReference type="Proteomes" id="UP001217178"/>
    </source>
</evidence>
<dbReference type="InterPro" id="IPR001967">
    <property type="entry name" value="Peptidase_S11_N"/>
</dbReference>
<dbReference type="SUPFAM" id="SSF56601">
    <property type="entry name" value="beta-lactamase/transpeptidase-like"/>
    <property type="match status" value="1"/>
</dbReference>
<keyword evidence="8 16" id="KW-0378">Hydrolase</keyword>
<evidence type="ECO:0000313" key="16">
    <source>
        <dbReference type="EMBL" id="MDC9588988.1"/>
    </source>
</evidence>
<dbReference type="InterPro" id="IPR015956">
    <property type="entry name" value="Peniciliin-bd_prot_C_sf"/>
</dbReference>
<comment type="function">
    <text evidence="1">Removes C-terminal D-alanyl residues from sugar-peptide cell wall precursors.</text>
</comment>
<keyword evidence="6" id="KW-0645">Protease</keyword>